<dbReference type="Gene3D" id="3.40.50.150">
    <property type="entry name" value="Vaccinia Virus protein VP39"/>
    <property type="match status" value="1"/>
</dbReference>
<proteinExistence type="predicted"/>
<dbReference type="CDD" id="cd02440">
    <property type="entry name" value="AdoMet_MTases"/>
    <property type="match status" value="1"/>
</dbReference>
<sequence>MIDKTLAGSRIAMLRKELGYSQAVFAEKLGVSAQAVSKWETGLALPDIETLLNISWLTEASLHTILEGEDFIGSRNDADRGLLRISRLLVCPQCHEKLDLQLPVKQNKLSFCCKNGHTYELIDEVIHFGSREIAGELWSLVFSNYEHYLMEQHYQGNPRYLQGDPNSRELMWQQIEKLRPRTILDIACGTGYGIKYIIERINWPVTIIMSDLSHRVLKYNRIFFSEEWKNPYVDIVYLACDCSSLPLADNCIDVVFSNTGFESMQAKMMDGFHEAYRVLKPGGRAVYNMSVIEDHNSENTQKWLKLYNSLDHNDFYTYELFEISQWLENAEKAVLIKMRLLKSTMNCLLPAEIFSHLKMKSCSGWQHTSSHHKNQIPRSEPGSGSLSA</sequence>
<dbReference type="PANTHER" id="PTHR43591:SF24">
    <property type="entry name" value="2-METHOXY-6-POLYPRENYL-1,4-BENZOQUINOL METHYLASE, MITOCHONDRIAL"/>
    <property type="match status" value="1"/>
</dbReference>
<comment type="caution">
    <text evidence="3">The sequence shown here is derived from an EMBL/GenBank/DDBJ whole genome shotgun (WGS) entry which is preliminary data.</text>
</comment>
<dbReference type="Pfam" id="PF08241">
    <property type="entry name" value="Methyltransf_11"/>
    <property type="match status" value="1"/>
</dbReference>
<name>A0AB73T5M5_9FIRM</name>
<dbReference type="EMBL" id="QGGY01000005">
    <property type="protein sequence ID" value="PWJ76198.1"/>
    <property type="molecule type" value="Genomic_DNA"/>
</dbReference>
<dbReference type="InterPro" id="IPR010982">
    <property type="entry name" value="Lambda_DNA-bd_dom_sf"/>
</dbReference>
<gene>
    <name evidence="3" type="ORF">C7383_105234</name>
</gene>
<dbReference type="GO" id="GO:0003677">
    <property type="term" value="F:DNA binding"/>
    <property type="evidence" value="ECO:0007669"/>
    <property type="project" value="InterPro"/>
</dbReference>
<dbReference type="PROSITE" id="PS50943">
    <property type="entry name" value="HTH_CROC1"/>
    <property type="match status" value="1"/>
</dbReference>
<dbReference type="CDD" id="cd00093">
    <property type="entry name" value="HTH_XRE"/>
    <property type="match status" value="1"/>
</dbReference>
<organism evidence="3 4">
    <name type="scientific">Murimonas intestini</name>
    <dbReference type="NCBI Taxonomy" id="1337051"/>
    <lineage>
        <taxon>Bacteria</taxon>
        <taxon>Bacillati</taxon>
        <taxon>Bacillota</taxon>
        <taxon>Clostridia</taxon>
        <taxon>Lachnospirales</taxon>
        <taxon>Lachnospiraceae</taxon>
        <taxon>Murimonas</taxon>
    </lineage>
</organism>
<evidence type="ECO:0000313" key="3">
    <source>
        <dbReference type="EMBL" id="PWJ76198.1"/>
    </source>
</evidence>
<dbReference type="Pfam" id="PF01381">
    <property type="entry name" value="HTH_3"/>
    <property type="match status" value="1"/>
</dbReference>
<dbReference type="AlphaFoldDB" id="A0AB73T5M5"/>
<dbReference type="RefSeq" id="WP_109626256.1">
    <property type="nucleotide sequence ID" value="NZ_JANKBI010000003.1"/>
</dbReference>
<keyword evidence="4" id="KW-1185">Reference proteome</keyword>
<dbReference type="Proteomes" id="UP000245412">
    <property type="component" value="Unassembled WGS sequence"/>
</dbReference>
<feature type="region of interest" description="Disordered" evidence="1">
    <location>
        <begin position="368"/>
        <end position="388"/>
    </location>
</feature>
<protein>
    <submittedName>
        <fullName evidence="3">Ubiquinone/menaquinone biosynthesis C-methylase UbiE</fullName>
    </submittedName>
</protein>
<dbReference type="InterPro" id="IPR029063">
    <property type="entry name" value="SAM-dependent_MTases_sf"/>
</dbReference>
<accession>A0AB73T5M5</accession>
<evidence type="ECO:0000256" key="1">
    <source>
        <dbReference type="SAM" id="MobiDB-lite"/>
    </source>
</evidence>
<dbReference type="SUPFAM" id="SSF47413">
    <property type="entry name" value="lambda repressor-like DNA-binding domains"/>
    <property type="match status" value="1"/>
</dbReference>
<dbReference type="SMART" id="SM00530">
    <property type="entry name" value="HTH_XRE"/>
    <property type="match status" value="1"/>
</dbReference>
<dbReference type="InterPro" id="IPR001387">
    <property type="entry name" value="Cro/C1-type_HTH"/>
</dbReference>
<reference evidence="3 4" key="1">
    <citation type="submission" date="2018-05" db="EMBL/GenBank/DDBJ databases">
        <authorList>
            <person name="Goeker M."/>
            <person name="Huntemann M."/>
            <person name="Clum A."/>
            <person name="Pillay M."/>
            <person name="Palaniappan K."/>
            <person name="Varghese N."/>
            <person name="Mikhailova N."/>
            <person name="Stamatis D."/>
            <person name="Reddy T."/>
            <person name="Daum C."/>
            <person name="Shapiro N."/>
            <person name="Ivanova N."/>
            <person name="Kyrpides N."/>
            <person name="Woyke T."/>
        </authorList>
    </citation>
    <scope>NUCLEOTIDE SEQUENCE [LARGE SCALE GENOMIC DNA]</scope>
    <source>
        <strain evidence="3 4">DSM 26524</strain>
    </source>
</reference>
<evidence type="ECO:0000259" key="2">
    <source>
        <dbReference type="PROSITE" id="PS50943"/>
    </source>
</evidence>
<dbReference type="Gene3D" id="1.10.260.40">
    <property type="entry name" value="lambda repressor-like DNA-binding domains"/>
    <property type="match status" value="1"/>
</dbReference>
<dbReference type="GO" id="GO:0008757">
    <property type="term" value="F:S-adenosylmethionine-dependent methyltransferase activity"/>
    <property type="evidence" value="ECO:0007669"/>
    <property type="project" value="InterPro"/>
</dbReference>
<dbReference type="SUPFAM" id="SSF53335">
    <property type="entry name" value="S-adenosyl-L-methionine-dependent methyltransferases"/>
    <property type="match status" value="1"/>
</dbReference>
<evidence type="ECO:0000313" key="4">
    <source>
        <dbReference type="Proteomes" id="UP000245412"/>
    </source>
</evidence>
<feature type="domain" description="HTH cro/C1-type" evidence="2">
    <location>
        <begin position="11"/>
        <end position="65"/>
    </location>
</feature>
<dbReference type="PANTHER" id="PTHR43591">
    <property type="entry name" value="METHYLTRANSFERASE"/>
    <property type="match status" value="1"/>
</dbReference>
<dbReference type="InterPro" id="IPR013216">
    <property type="entry name" value="Methyltransf_11"/>
</dbReference>
<keyword evidence="3" id="KW-0830">Ubiquinone</keyword>